<dbReference type="PROSITE" id="PS50255">
    <property type="entry name" value="CYTOCHROME_B5_2"/>
    <property type="match status" value="1"/>
</dbReference>
<dbReference type="SMART" id="SM01117">
    <property type="entry name" value="Cyt-b5"/>
    <property type="match status" value="1"/>
</dbReference>
<dbReference type="VEuPathDB" id="GiardiaDB:DHA2_27747"/>
<dbReference type="GO" id="GO:0020037">
    <property type="term" value="F:heme binding"/>
    <property type="evidence" value="ECO:0007669"/>
    <property type="project" value="UniProtKB-UniRule"/>
</dbReference>
<organism evidence="6 7">
    <name type="scientific">Giardia intestinalis</name>
    <name type="common">Giardia lamblia</name>
    <dbReference type="NCBI Taxonomy" id="5741"/>
    <lineage>
        <taxon>Eukaryota</taxon>
        <taxon>Metamonada</taxon>
        <taxon>Diplomonadida</taxon>
        <taxon>Hexamitidae</taxon>
        <taxon>Giardiinae</taxon>
        <taxon>Giardia</taxon>
    </lineage>
</organism>
<accession>V6TK98</accession>
<dbReference type="PANTHER" id="PTHR46237">
    <property type="entry name" value="CYTOCHROME B5 REDUCTASE 4 FAMILY MEMBER"/>
    <property type="match status" value="1"/>
</dbReference>
<feature type="non-terminal residue" evidence="6">
    <location>
        <position position="1"/>
    </location>
</feature>
<evidence type="ECO:0000256" key="4">
    <source>
        <dbReference type="RuleBase" id="RU362121"/>
    </source>
</evidence>
<dbReference type="GO" id="GO:0004128">
    <property type="term" value="F:cytochrome-b5 reductase activity, acting on NAD(P)H"/>
    <property type="evidence" value="ECO:0007669"/>
    <property type="project" value="TreeGrafter"/>
</dbReference>
<dbReference type="AlphaFoldDB" id="V6TK98"/>
<keyword evidence="2 4" id="KW-0479">Metal-binding</keyword>
<dbReference type="Gene3D" id="3.10.120.10">
    <property type="entry name" value="Cytochrome b5-like heme/steroid binding domain"/>
    <property type="match status" value="1"/>
</dbReference>
<dbReference type="InterPro" id="IPR036400">
    <property type="entry name" value="Cyt_B5-like_heme/steroid_sf"/>
</dbReference>
<protein>
    <submittedName>
        <fullName evidence="6">Cytochrome b5-like Heme/Steroid binding domain protein</fullName>
    </submittedName>
</protein>
<evidence type="ECO:0000259" key="5">
    <source>
        <dbReference type="PROSITE" id="PS50255"/>
    </source>
</evidence>
<dbReference type="InterPro" id="IPR018506">
    <property type="entry name" value="Cyt_B5_heme-BS"/>
</dbReference>
<dbReference type="VEuPathDB" id="GiardiaDB:GL50581_617"/>
<evidence type="ECO:0000313" key="6">
    <source>
        <dbReference type="EMBL" id="ESU38732.1"/>
    </source>
</evidence>
<evidence type="ECO:0000256" key="2">
    <source>
        <dbReference type="ARBA" id="ARBA00022723"/>
    </source>
</evidence>
<evidence type="ECO:0000256" key="1">
    <source>
        <dbReference type="ARBA" id="ARBA00022617"/>
    </source>
</evidence>
<dbReference type="SUPFAM" id="SSF55856">
    <property type="entry name" value="Cytochrome b5-like heme/steroid binding domain"/>
    <property type="match status" value="1"/>
</dbReference>
<sequence length="179" mass="19911">VASECLLDVAAEAVEAETPRLASEDAVSRRPEKAEGSIVLNFYMKGGTIAQRRDAMMRAHILSKVRQRTDAEINSTFYTPEEIASHASMDDAWMSYRGKVYDITHYVRYHPGGLQCMQEYMGKDMTHAADSVHKWVNVATMLRPLAIGTVKTHVDNSNAFSCLPTIAEVAEEENNKDAS</sequence>
<dbReference type="GO" id="GO:0005737">
    <property type="term" value="C:cytoplasm"/>
    <property type="evidence" value="ECO:0007669"/>
    <property type="project" value="TreeGrafter"/>
</dbReference>
<dbReference type="PANTHER" id="PTHR46237:SF1">
    <property type="entry name" value="CYTOCHROME B5 REDUCTASE 4"/>
    <property type="match status" value="1"/>
</dbReference>
<dbReference type="PROSITE" id="PS00191">
    <property type="entry name" value="CYTOCHROME_B5_1"/>
    <property type="match status" value="1"/>
</dbReference>
<dbReference type="Proteomes" id="UP000018320">
    <property type="component" value="Unassembled WGS sequence"/>
</dbReference>
<comment type="caution">
    <text evidence="6">The sequence shown here is derived from an EMBL/GenBank/DDBJ whole genome shotgun (WGS) entry which is preliminary data.</text>
</comment>
<dbReference type="VEuPathDB" id="GiardiaDB:QR46_4312"/>
<dbReference type="InterPro" id="IPR051872">
    <property type="entry name" value="Cytochrome_b5/Flavoprotein_Rdt"/>
</dbReference>
<gene>
    <name evidence="6" type="ORF">DHA2_27747</name>
</gene>
<reference evidence="7" key="1">
    <citation type="submission" date="2012-02" db="EMBL/GenBank/DDBJ databases">
        <title>Genome sequencing of Giardia lamblia Genotypes A2 and B isolates (DH and GS) and comparative analysis with the genomes of Genotypes A1 and E (WB and Pig).</title>
        <authorList>
            <person name="Adam R."/>
            <person name="Dahlstrom E."/>
            <person name="Martens C."/>
            <person name="Bruno D."/>
            <person name="Barbian K."/>
            <person name="Porcella S.F."/>
            <person name="Nash T."/>
        </authorList>
    </citation>
    <scope>NUCLEOTIDE SEQUENCE</scope>
    <source>
        <strain evidence="7">DH</strain>
    </source>
</reference>
<dbReference type="GO" id="GO:0046872">
    <property type="term" value="F:metal ion binding"/>
    <property type="evidence" value="ECO:0007669"/>
    <property type="project" value="UniProtKB-UniRule"/>
</dbReference>
<keyword evidence="1 4" id="KW-0349">Heme</keyword>
<dbReference type="InterPro" id="IPR001199">
    <property type="entry name" value="Cyt_B5-like_heme/steroid-bd"/>
</dbReference>
<feature type="domain" description="Cytochrome b5 heme-binding" evidence="5">
    <location>
        <begin position="75"/>
        <end position="151"/>
    </location>
</feature>
<name>V6TK98_GIAIN</name>
<keyword evidence="3 4" id="KW-0408">Iron</keyword>
<dbReference type="VEuPathDB" id="GiardiaDB:GL50803_0027747"/>
<evidence type="ECO:0000313" key="7">
    <source>
        <dbReference type="Proteomes" id="UP000018320"/>
    </source>
</evidence>
<reference evidence="6 7" key="2">
    <citation type="journal article" date="2013" name="Genome Biol. Evol.">
        <title>Genome sequencing of Giardia lamblia genotypes A2 and B isolates (DH and GS) and comparative analysis with the genomes of genotypes A1 and E (WB and Pig).</title>
        <authorList>
            <person name="Adam R.D."/>
            <person name="Dahlstrom E.W."/>
            <person name="Martens C.A."/>
            <person name="Bruno D.P."/>
            <person name="Barbian K.D."/>
            <person name="Ricklefs S.M."/>
            <person name="Hernandez M.M."/>
            <person name="Narla N.P."/>
            <person name="Patel R.B."/>
            <person name="Porcella S.F."/>
            <person name="Nash T.E."/>
        </authorList>
    </citation>
    <scope>NUCLEOTIDE SEQUENCE [LARGE SCALE GENOMIC DNA]</scope>
    <source>
        <strain evidence="6 7">DH</strain>
    </source>
</reference>
<dbReference type="EMBL" id="AHGT01000010">
    <property type="protein sequence ID" value="ESU38732.1"/>
    <property type="molecule type" value="Genomic_DNA"/>
</dbReference>
<comment type="similarity">
    <text evidence="4">Belongs to the cytochrome b5 family.</text>
</comment>
<evidence type="ECO:0000256" key="3">
    <source>
        <dbReference type="ARBA" id="ARBA00023004"/>
    </source>
</evidence>
<dbReference type="Pfam" id="PF00173">
    <property type="entry name" value="Cyt-b5"/>
    <property type="match status" value="1"/>
</dbReference>
<proteinExistence type="inferred from homology"/>